<reference evidence="3" key="1">
    <citation type="submission" date="2022-08" db="EMBL/GenBank/DDBJ databases">
        <title>Genome sequencing of akame (Lates japonicus).</title>
        <authorList>
            <person name="Hashiguchi Y."/>
            <person name="Takahashi H."/>
        </authorList>
    </citation>
    <scope>NUCLEOTIDE SEQUENCE</scope>
    <source>
        <strain evidence="3">Kochi</strain>
    </source>
</reference>
<organism evidence="3 4">
    <name type="scientific">Lates japonicus</name>
    <name type="common">Japanese lates</name>
    <dbReference type="NCBI Taxonomy" id="270547"/>
    <lineage>
        <taxon>Eukaryota</taxon>
        <taxon>Metazoa</taxon>
        <taxon>Chordata</taxon>
        <taxon>Craniata</taxon>
        <taxon>Vertebrata</taxon>
        <taxon>Euteleostomi</taxon>
        <taxon>Actinopterygii</taxon>
        <taxon>Neopterygii</taxon>
        <taxon>Teleostei</taxon>
        <taxon>Neoteleostei</taxon>
        <taxon>Acanthomorphata</taxon>
        <taxon>Carangaria</taxon>
        <taxon>Carangaria incertae sedis</taxon>
        <taxon>Centropomidae</taxon>
        <taxon>Lates</taxon>
    </lineage>
</organism>
<evidence type="ECO:0000259" key="2">
    <source>
        <dbReference type="Pfam" id="PF13843"/>
    </source>
</evidence>
<dbReference type="EMBL" id="BRZM01000055">
    <property type="protein sequence ID" value="GLD62740.1"/>
    <property type="molecule type" value="Genomic_DNA"/>
</dbReference>
<dbReference type="Pfam" id="PF13843">
    <property type="entry name" value="DDE_Tnp_1_7"/>
    <property type="match status" value="1"/>
</dbReference>
<feature type="domain" description="PiggyBac transposable element-derived protein" evidence="2">
    <location>
        <begin position="2"/>
        <end position="85"/>
    </location>
</feature>
<feature type="region of interest" description="Disordered" evidence="1">
    <location>
        <begin position="140"/>
        <end position="174"/>
    </location>
</feature>
<keyword evidence="4" id="KW-1185">Reference proteome</keyword>
<evidence type="ECO:0000313" key="3">
    <source>
        <dbReference type="EMBL" id="GLD62740.1"/>
    </source>
</evidence>
<protein>
    <submittedName>
        <fullName evidence="3">PiggyBac transposable element-derived protein 4-like protein</fullName>
    </submittedName>
</protein>
<sequence length="184" mass="20306">MVGMIRRNKPELPLALFATQDRDSFSSRFAFTNTHTLVSYCPKKRKNVLLMTTLHMDAAVSTREDKKANAILDYNRNKGGVDNLDNGYWHILLSDEDSTLADGVIFQHLRCVSLQRICGVDGGESRMEAGEIFQEEAIPGGVGESHAGTPHSTTPTPSLNASLGRNGNRDAGARRKITCCKRER</sequence>
<gene>
    <name evidence="3" type="ORF">AKAME5_001442500</name>
</gene>
<proteinExistence type="predicted"/>
<accession>A0AAD3MYE5</accession>
<dbReference type="AlphaFoldDB" id="A0AAD3MYE5"/>
<feature type="compositionally biased region" description="Polar residues" evidence="1">
    <location>
        <begin position="150"/>
        <end position="163"/>
    </location>
</feature>
<dbReference type="InterPro" id="IPR029526">
    <property type="entry name" value="PGBD"/>
</dbReference>
<evidence type="ECO:0000256" key="1">
    <source>
        <dbReference type="SAM" id="MobiDB-lite"/>
    </source>
</evidence>
<evidence type="ECO:0000313" key="4">
    <source>
        <dbReference type="Proteomes" id="UP001279410"/>
    </source>
</evidence>
<comment type="caution">
    <text evidence="3">The sequence shown here is derived from an EMBL/GenBank/DDBJ whole genome shotgun (WGS) entry which is preliminary data.</text>
</comment>
<dbReference type="Proteomes" id="UP001279410">
    <property type="component" value="Unassembled WGS sequence"/>
</dbReference>
<name>A0AAD3MYE5_LATJO</name>